<dbReference type="GO" id="GO:0009403">
    <property type="term" value="P:toxin biosynthetic process"/>
    <property type="evidence" value="ECO:0007669"/>
    <property type="project" value="InterPro"/>
</dbReference>
<dbReference type="PANTHER" id="PTHR36926">
    <property type="entry name" value="COLICIN V PRODUCTION PROTEIN"/>
    <property type="match status" value="1"/>
</dbReference>
<proteinExistence type="predicted"/>
<feature type="transmembrane region" description="Helical" evidence="6">
    <location>
        <begin position="105"/>
        <end position="127"/>
    </location>
</feature>
<evidence type="ECO:0000313" key="8">
    <source>
        <dbReference type="Proteomes" id="UP001060070"/>
    </source>
</evidence>
<reference evidence="7 8" key="1">
    <citation type="journal article" date="2022" name="Microbiol. Resour. Announc.">
        <title>Complete Genome Sequence of Mesorhizobium ciceri Strain R30, a Rhizobium Used as a Commercial Inoculant for Chickpea in Argentina.</title>
        <authorList>
            <person name="Foresto E."/>
            <person name="Revale S."/>
            <person name="Primo E."/>
            <person name="Nievas F."/>
            <person name="Carezzano E."/>
            <person name="Puente M."/>
            <person name="Alzari P."/>
            <person name="Mart M."/>
            <person name="Ben-Assaya M."/>
            <person name="Mornico D."/>
            <person name="Santoro M."/>
            <person name="Mart F."/>
            <person name="Giordano W."/>
            <person name="Bogino P."/>
        </authorList>
    </citation>
    <scope>NUCLEOTIDE SEQUENCE [LARGE SCALE GENOMIC DNA]</scope>
    <source>
        <strain evidence="7 8">R30</strain>
    </source>
</reference>
<dbReference type="Proteomes" id="UP001060070">
    <property type="component" value="Chromosome"/>
</dbReference>
<keyword evidence="3 6" id="KW-1133">Transmembrane helix</keyword>
<keyword evidence="2 6" id="KW-0812">Transmembrane</keyword>
<dbReference type="PANTHER" id="PTHR36926:SF1">
    <property type="entry name" value="COLICIN V PRODUCTION PROTEIN"/>
    <property type="match status" value="1"/>
</dbReference>
<feature type="compositionally biased region" description="Low complexity" evidence="5">
    <location>
        <begin position="172"/>
        <end position="223"/>
    </location>
</feature>
<feature type="transmembrane region" description="Helical" evidence="6">
    <location>
        <begin position="30"/>
        <end position="51"/>
    </location>
</feature>
<evidence type="ECO:0000313" key="7">
    <source>
        <dbReference type="EMBL" id="UTU50791.1"/>
    </source>
</evidence>
<dbReference type="GO" id="GO:0016020">
    <property type="term" value="C:membrane"/>
    <property type="evidence" value="ECO:0007669"/>
    <property type="project" value="UniProtKB-SubCell"/>
</dbReference>
<dbReference type="AlphaFoldDB" id="A0AB38T739"/>
<dbReference type="RefSeq" id="WP_024504323.1">
    <property type="nucleotide sequence ID" value="NZ_CP088147.1"/>
</dbReference>
<dbReference type="EMBL" id="CP088147">
    <property type="protein sequence ID" value="UTU50791.1"/>
    <property type="molecule type" value="Genomic_DNA"/>
</dbReference>
<sequence length="232" mass="23846">MPITLLDGILVGFTLVSAMLAMVRGFSREVLSVVSWAAAAAAAFFFYKPVVPYLAPYIENEKVAMAAAAGVVFIIALIVVSVITMKLADWIIDSRIGALDRTLGFLYGAARGILVVAVALLFFNWLAGAKAPAWVTEAKSRPLLEQIGAKLESLLPEDPENAILKKLNPNQPAAETPAAPDAPAADAPAADAPAADAPAGGDDTNAPVPDDNDATPPANNAPAAPAPAAPAN</sequence>
<evidence type="ECO:0000256" key="2">
    <source>
        <dbReference type="ARBA" id="ARBA00022692"/>
    </source>
</evidence>
<dbReference type="Pfam" id="PF02674">
    <property type="entry name" value="Colicin_V"/>
    <property type="match status" value="1"/>
</dbReference>
<evidence type="ECO:0000256" key="4">
    <source>
        <dbReference type="ARBA" id="ARBA00023136"/>
    </source>
</evidence>
<organism evidence="7 8">
    <name type="scientific">Mesorhizobium ciceri</name>
    <dbReference type="NCBI Taxonomy" id="39645"/>
    <lineage>
        <taxon>Bacteria</taxon>
        <taxon>Pseudomonadati</taxon>
        <taxon>Pseudomonadota</taxon>
        <taxon>Alphaproteobacteria</taxon>
        <taxon>Hyphomicrobiales</taxon>
        <taxon>Phyllobacteriaceae</taxon>
        <taxon>Mesorhizobium</taxon>
    </lineage>
</organism>
<gene>
    <name evidence="7" type="ORF">LRP29_25430</name>
</gene>
<keyword evidence="8" id="KW-1185">Reference proteome</keyword>
<evidence type="ECO:0000256" key="5">
    <source>
        <dbReference type="SAM" id="MobiDB-lite"/>
    </source>
</evidence>
<accession>A0AB38T739</accession>
<comment type="subcellular location">
    <subcellularLocation>
        <location evidence="1">Membrane</location>
        <topology evidence="1">Multi-pass membrane protein</topology>
    </subcellularLocation>
</comment>
<feature type="transmembrane region" description="Helical" evidence="6">
    <location>
        <begin position="6"/>
        <end position="23"/>
    </location>
</feature>
<evidence type="ECO:0000256" key="6">
    <source>
        <dbReference type="SAM" id="Phobius"/>
    </source>
</evidence>
<protein>
    <submittedName>
        <fullName evidence="7">CvpA family protein</fullName>
    </submittedName>
</protein>
<keyword evidence="4 6" id="KW-0472">Membrane</keyword>
<feature type="transmembrane region" description="Helical" evidence="6">
    <location>
        <begin position="63"/>
        <end position="84"/>
    </location>
</feature>
<feature type="region of interest" description="Disordered" evidence="5">
    <location>
        <begin position="170"/>
        <end position="232"/>
    </location>
</feature>
<evidence type="ECO:0000256" key="3">
    <source>
        <dbReference type="ARBA" id="ARBA00022989"/>
    </source>
</evidence>
<name>A0AB38T739_9HYPH</name>
<dbReference type="InterPro" id="IPR052719">
    <property type="entry name" value="CvpA-like"/>
</dbReference>
<evidence type="ECO:0000256" key="1">
    <source>
        <dbReference type="ARBA" id="ARBA00004141"/>
    </source>
</evidence>
<dbReference type="InterPro" id="IPR003825">
    <property type="entry name" value="Colicin-V_CvpA"/>
</dbReference>